<dbReference type="OrthoDB" id="515692at2759"/>
<dbReference type="AlphaFoldDB" id="A0A2P6TY02"/>
<dbReference type="Proteomes" id="UP000239899">
    <property type="component" value="Unassembled WGS sequence"/>
</dbReference>
<keyword evidence="3" id="KW-0378">Hydrolase</keyword>
<dbReference type="SMART" id="SM00849">
    <property type="entry name" value="Lactamase_B"/>
    <property type="match status" value="1"/>
</dbReference>
<accession>A0A2P6TY02</accession>
<protein>
    <submittedName>
        <fullName evidence="3">MBL fold hydrolase</fullName>
    </submittedName>
</protein>
<dbReference type="SUPFAM" id="SSF56281">
    <property type="entry name" value="Metallo-hydrolase/oxidoreductase"/>
    <property type="match status" value="1"/>
</dbReference>
<dbReference type="InterPro" id="IPR050855">
    <property type="entry name" value="NDM-1-like"/>
</dbReference>
<proteinExistence type="predicted"/>
<feature type="signal peptide" evidence="1">
    <location>
        <begin position="1"/>
        <end position="18"/>
    </location>
</feature>
<name>A0A2P6TY02_CHLSO</name>
<dbReference type="InterPro" id="IPR001279">
    <property type="entry name" value="Metallo-B-lactamas"/>
</dbReference>
<evidence type="ECO:0000256" key="1">
    <source>
        <dbReference type="SAM" id="SignalP"/>
    </source>
</evidence>
<dbReference type="STRING" id="3076.A0A2P6TY02"/>
<comment type="caution">
    <text evidence="3">The sequence shown here is derived from an EMBL/GenBank/DDBJ whole genome shotgun (WGS) entry which is preliminary data.</text>
</comment>
<reference evidence="3 4" key="1">
    <citation type="journal article" date="2018" name="Plant J.">
        <title>Genome sequences of Chlorella sorokiniana UTEX 1602 and Micractinium conductrix SAG 241.80: implications to maltose excretion by a green alga.</title>
        <authorList>
            <person name="Arriola M.B."/>
            <person name="Velmurugan N."/>
            <person name="Zhang Y."/>
            <person name="Plunkett M.H."/>
            <person name="Hondzo H."/>
            <person name="Barney B.M."/>
        </authorList>
    </citation>
    <scope>NUCLEOTIDE SEQUENCE [LARGE SCALE GENOMIC DNA]</scope>
    <source>
        <strain evidence="4">UTEX 1602</strain>
    </source>
</reference>
<gene>
    <name evidence="3" type="ORF">C2E21_2357</name>
</gene>
<evidence type="ECO:0000259" key="2">
    <source>
        <dbReference type="SMART" id="SM00849"/>
    </source>
</evidence>
<keyword evidence="4" id="KW-1185">Reference proteome</keyword>
<dbReference type="Gene3D" id="3.60.15.10">
    <property type="entry name" value="Ribonuclease Z/Hydroxyacylglutathione hydrolase-like"/>
    <property type="match status" value="1"/>
</dbReference>
<feature type="chain" id="PRO_5015118161" evidence="1">
    <location>
        <begin position="19"/>
        <end position="362"/>
    </location>
</feature>
<evidence type="ECO:0000313" key="4">
    <source>
        <dbReference type="Proteomes" id="UP000239899"/>
    </source>
</evidence>
<feature type="domain" description="Metallo-beta-lactamase" evidence="2">
    <location>
        <begin position="52"/>
        <end position="270"/>
    </location>
</feature>
<dbReference type="PANTHER" id="PTHR42951:SF17">
    <property type="entry name" value="METALLO-BETA-LACTAMASE DOMAIN-CONTAINING PROTEIN"/>
    <property type="match status" value="1"/>
</dbReference>
<dbReference type="PANTHER" id="PTHR42951">
    <property type="entry name" value="METALLO-BETA-LACTAMASE DOMAIN-CONTAINING"/>
    <property type="match status" value="1"/>
</dbReference>
<sequence>MALSRLALLAGLAAALLAASNSLRGTCTFKEIVQDVFRYQRLWQPLPGFPAAATIWLVREQGEAEAQPQWVLIDAGFPDRWSDAWNTQMMQALRKMVPAGRLKAILLTHSHTDHVAGVPNLLAAYPDAQVVVHEKEVPFLTGQAKHLADPGTFWRVLHTLGLVNEMITLPRDRLRLLRDADSPDGAPSSAPLREAGVQSLAFIPTPGHSPGHVSYLHEPTGAVLGGDVLLRMWPRIRLGPPALPAPPKTKAFSYEYPATWLIVQMCNAGDFSSFSTYTSEPTAADRPVLQTRFLTVSITPTLICPEPTCDYKQIQGSVCHMAALSDKWTQFWPNHDVLGQGMSREEFLAFAAQMPGCDAAAS</sequence>
<organism evidence="3 4">
    <name type="scientific">Chlorella sorokiniana</name>
    <name type="common">Freshwater green alga</name>
    <dbReference type="NCBI Taxonomy" id="3076"/>
    <lineage>
        <taxon>Eukaryota</taxon>
        <taxon>Viridiplantae</taxon>
        <taxon>Chlorophyta</taxon>
        <taxon>core chlorophytes</taxon>
        <taxon>Trebouxiophyceae</taxon>
        <taxon>Chlorellales</taxon>
        <taxon>Chlorellaceae</taxon>
        <taxon>Chlorella clade</taxon>
        <taxon>Chlorella</taxon>
    </lineage>
</organism>
<keyword evidence="1" id="KW-0732">Signal</keyword>
<dbReference type="InterPro" id="IPR036866">
    <property type="entry name" value="RibonucZ/Hydroxyglut_hydro"/>
</dbReference>
<evidence type="ECO:0000313" key="3">
    <source>
        <dbReference type="EMBL" id="PRW58947.1"/>
    </source>
</evidence>
<dbReference type="GO" id="GO:0016787">
    <property type="term" value="F:hydrolase activity"/>
    <property type="evidence" value="ECO:0007669"/>
    <property type="project" value="UniProtKB-KW"/>
</dbReference>
<dbReference type="EMBL" id="LHPG02000004">
    <property type="protein sequence ID" value="PRW58947.1"/>
    <property type="molecule type" value="Genomic_DNA"/>
</dbReference>
<dbReference type="Pfam" id="PF00753">
    <property type="entry name" value="Lactamase_B"/>
    <property type="match status" value="1"/>
</dbReference>